<protein>
    <submittedName>
        <fullName evidence="1">Uncharacterized protein</fullName>
    </submittedName>
</protein>
<name>A0A3M7SCF6_BRAPC</name>
<sequence length="120" mass="13953">MSEILEAHISRSSSCRNKILAINSLKQSVFYIRMNPTIGLSIHGLWSQGSSNQIDRFKFLIEEKINITFALINIYRMIKFENQFNVLNRCIKRKTEGKQPIVYFLVEKIIISISMDQANL</sequence>
<dbReference type="EMBL" id="REGN01001625">
    <property type="protein sequence ID" value="RNA33513.1"/>
    <property type="molecule type" value="Genomic_DNA"/>
</dbReference>
<dbReference type="Proteomes" id="UP000276133">
    <property type="component" value="Unassembled WGS sequence"/>
</dbReference>
<proteinExistence type="predicted"/>
<reference evidence="1 2" key="1">
    <citation type="journal article" date="2018" name="Sci. Rep.">
        <title>Genomic signatures of local adaptation to the degree of environmental predictability in rotifers.</title>
        <authorList>
            <person name="Franch-Gras L."/>
            <person name="Hahn C."/>
            <person name="Garcia-Roger E.M."/>
            <person name="Carmona M.J."/>
            <person name="Serra M."/>
            <person name="Gomez A."/>
        </authorList>
    </citation>
    <scope>NUCLEOTIDE SEQUENCE [LARGE SCALE GENOMIC DNA]</scope>
    <source>
        <strain evidence="1">HYR1</strain>
    </source>
</reference>
<evidence type="ECO:0000313" key="2">
    <source>
        <dbReference type="Proteomes" id="UP000276133"/>
    </source>
</evidence>
<evidence type="ECO:0000313" key="1">
    <source>
        <dbReference type="EMBL" id="RNA33513.1"/>
    </source>
</evidence>
<organism evidence="1 2">
    <name type="scientific">Brachionus plicatilis</name>
    <name type="common">Marine rotifer</name>
    <name type="synonym">Brachionus muelleri</name>
    <dbReference type="NCBI Taxonomy" id="10195"/>
    <lineage>
        <taxon>Eukaryota</taxon>
        <taxon>Metazoa</taxon>
        <taxon>Spiralia</taxon>
        <taxon>Gnathifera</taxon>
        <taxon>Rotifera</taxon>
        <taxon>Eurotatoria</taxon>
        <taxon>Monogononta</taxon>
        <taxon>Pseudotrocha</taxon>
        <taxon>Ploima</taxon>
        <taxon>Brachionidae</taxon>
        <taxon>Brachionus</taxon>
    </lineage>
</organism>
<gene>
    <name evidence="1" type="ORF">BpHYR1_008339</name>
</gene>
<comment type="caution">
    <text evidence="1">The sequence shown here is derived from an EMBL/GenBank/DDBJ whole genome shotgun (WGS) entry which is preliminary data.</text>
</comment>
<accession>A0A3M7SCF6</accession>
<dbReference type="AlphaFoldDB" id="A0A3M7SCF6"/>
<keyword evidence="2" id="KW-1185">Reference proteome</keyword>